<gene>
    <name evidence="1" type="ORF">ADM99_11680</name>
</gene>
<reference evidence="1 2" key="1">
    <citation type="submission" date="2015-07" db="EMBL/GenBank/DDBJ databases">
        <title>Genome sequence of Leptolinea tardivitalis DSM 16556.</title>
        <authorList>
            <person name="Hemp J."/>
            <person name="Ward L.M."/>
            <person name="Pace L.A."/>
            <person name="Fischer W.W."/>
        </authorList>
    </citation>
    <scope>NUCLEOTIDE SEQUENCE [LARGE SCALE GENOMIC DNA]</scope>
    <source>
        <strain evidence="1 2">YMTK-2</strain>
    </source>
</reference>
<proteinExistence type="predicted"/>
<accession>A0A0N8GKY1</accession>
<dbReference type="AlphaFoldDB" id="A0A0N8GKY1"/>
<evidence type="ECO:0000313" key="1">
    <source>
        <dbReference type="EMBL" id="KPL70962.1"/>
    </source>
</evidence>
<dbReference type="Proteomes" id="UP000050430">
    <property type="component" value="Unassembled WGS sequence"/>
</dbReference>
<organism evidence="1 2">
    <name type="scientific">Leptolinea tardivitalis</name>
    <dbReference type="NCBI Taxonomy" id="229920"/>
    <lineage>
        <taxon>Bacteria</taxon>
        <taxon>Bacillati</taxon>
        <taxon>Chloroflexota</taxon>
        <taxon>Anaerolineae</taxon>
        <taxon>Anaerolineales</taxon>
        <taxon>Anaerolineaceae</taxon>
        <taxon>Leptolinea</taxon>
    </lineage>
</organism>
<evidence type="ECO:0000313" key="2">
    <source>
        <dbReference type="Proteomes" id="UP000050430"/>
    </source>
</evidence>
<sequence>MNVGTLLALLMEPGQEANPAARVIAKITWITIRKMEAFLVWLSIICLSSSNESYQNTRIV</sequence>
<dbReference type="EMBL" id="LGCK01000012">
    <property type="protein sequence ID" value="KPL70962.1"/>
    <property type="molecule type" value="Genomic_DNA"/>
</dbReference>
<protein>
    <submittedName>
        <fullName evidence="1">Uncharacterized protein</fullName>
    </submittedName>
</protein>
<name>A0A0N8GKY1_9CHLR</name>
<keyword evidence="2" id="KW-1185">Reference proteome</keyword>
<comment type="caution">
    <text evidence="1">The sequence shown here is derived from an EMBL/GenBank/DDBJ whole genome shotgun (WGS) entry which is preliminary data.</text>
</comment>